<dbReference type="AlphaFoldDB" id="A0A2T2YHJ5"/>
<feature type="transmembrane region" description="Helical" evidence="1">
    <location>
        <begin position="85"/>
        <end position="105"/>
    </location>
</feature>
<protein>
    <recommendedName>
        <fullName evidence="4">DUF1772 domain-containing protein</fullName>
    </recommendedName>
</protein>
<dbReference type="EMBL" id="PYFT01000001">
    <property type="protein sequence ID" value="PSR54985.1"/>
    <property type="molecule type" value="Genomic_DNA"/>
</dbReference>
<feature type="transmembrane region" description="Helical" evidence="1">
    <location>
        <begin position="12"/>
        <end position="30"/>
    </location>
</feature>
<keyword evidence="1" id="KW-0472">Membrane</keyword>
<comment type="caution">
    <text evidence="2">The sequence shown here is derived from an EMBL/GenBank/DDBJ whole genome shotgun (WGS) entry which is preliminary data.</text>
</comment>
<feature type="transmembrane region" description="Helical" evidence="1">
    <location>
        <begin position="50"/>
        <end position="73"/>
    </location>
</feature>
<dbReference type="RefSeq" id="WP_106931161.1">
    <property type="nucleotide sequence ID" value="NZ_PYFT01000001.1"/>
</dbReference>
<evidence type="ECO:0000256" key="1">
    <source>
        <dbReference type="SAM" id="Phobius"/>
    </source>
</evidence>
<evidence type="ECO:0000313" key="2">
    <source>
        <dbReference type="EMBL" id="PSR54985.1"/>
    </source>
</evidence>
<keyword evidence="1" id="KW-1133">Transmembrane helix</keyword>
<sequence length="175" mass="19934">MSRFIFLVKNVLLYLLLLIVGLYAGMHFFHEMCPVETQLTPLEYGRYWKIVDGTFMHSRMGVMGPLMIGLFGLNLALHLKNWKSLTFLLLMVSFVFFGLDVAFTVKKQLPINTYINQLDLQNMTPNDLTELARVQTIAIANFQNRLVLALASFATLCIIPFSKISANNKEVTIPK</sequence>
<accession>A0A2T2YHJ5</accession>
<dbReference type="Proteomes" id="UP000240357">
    <property type="component" value="Unassembled WGS sequence"/>
</dbReference>
<feature type="transmembrane region" description="Helical" evidence="1">
    <location>
        <begin position="146"/>
        <end position="166"/>
    </location>
</feature>
<proteinExistence type="predicted"/>
<gene>
    <name evidence="2" type="ORF">AHMF7605_16475</name>
</gene>
<organism evidence="2 3">
    <name type="scientific">Adhaeribacter arboris</name>
    <dbReference type="NCBI Taxonomy" id="2072846"/>
    <lineage>
        <taxon>Bacteria</taxon>
        <taxon>Pseudomonadati</taxon>
        <taxon>Bacteroidota</taxon>
        <taxon>Cytophagia</taxon>
        <taxon>Cytophagales</taxon>
        <taxon>Hymenobacteraceae</taxon>
        <taxon>Adhaeribacter</taxon>
    </lineage>
</organism>
<evidence type="ECO:0008006" key="4">
    <source>
        <dbReference type="Google" id="ProtNLM"/>
    </source>
</evidence>
<name>A0A2T2YHJ5_9BACT</name>
<keyword evidence="3" id="KW-1185">Reference proteome</keyword>
<reference evidence="2 3" key="1">
    <citation type="submission" date="2018-03" db="EMBL/GenBank/DDBJ databases">
        <title>Adhaeribacter sp. HMF7605 Genome sequencing and assembly.</title>
        <authorList>
            <person name="Kang H."/>
            <person name="Kang J."/>
            <person name="Cha I."/>
            <person name="Kim H."/>
            <person name="Joh K."/>
        </authorList>
    </citation>
    <scope>NUCLEOTIDE SEQUENCE [LARGE SCALE GENOMIC DNA]</scope>
    <source>
        <strain evidence="2 3">HMF7605</strain>
    </source>
</reference>
<keyword evidence="1" id="KW-0812">Transmembrane</keyword>
<dbReference type="OrthoDB" id="893861at2"/>
<evidence type="ECO:0000313" key="3">
    <source>
        <dbReference type="Proteomes" id="UP000240357"/>
    </source>
</evidence>